<dbReference type="InterPro" id="IPR005351">
    <property type="entry name" value="ASTER"/>
</dbReference>
<evidence type="ECO:0000256" key="3">
    <source>
        <dbReference type="ARBA" id="ARBA00022989"/>
    </source>
</evidence>
<dbReference type="PANTHER" id="PTHR28038:SF1">
    <property type="entry name" value="ADL329WP"/>
    <property type="match status" value="1"/>
</dbReference>
<dbReference type="GO" id="GO:0005789">
    <property type="term" value="C:endoplasmic reticulum membrane"/>
    <property type="evidence" value="ECO:0007669"/>
    <property type="project" value="InterPro"/>
</dbReference>
<keyword evidence="3" id="KW-1133">Transmembrane helix</keyword>
<dbReference type="STRING" id="436907.A7TL46"/>
<feature type="region of interest" description="Disordered" evidence="5">
    <location>
        <begin position="109"/>
        <end position="129"/>
    </location>
</feature>
<evidence type="ECO:0000256" key="1">
    <source>
        <dbReference type="ARBA" id="ARBA00004370"/>
    </source>
</evidence>
<evidence type="ECO:0000256" key="5">
    <source>
        <dbReference type="SAM" id="MobiDB-lite"/>
    </source>
</evidence>
<gene>
    <name evidence="6" type="ORF">Kpol_1065p24</name>
</gene>
<evidence type="ECO:0000256" key="4">
    <source>
        <dbReference type="ARBA" id="ARBA00023136"/>
    </source>
</evidence>
<evidence type="ECO:0000256" key="2">
    <source>
        <dbReference type="ARBA" id="ARBA00022692"/>
    </source>
</evidence>
<evidence type="ECO:0000313" key="7">
    <source>
        <dbReference type="Proteomes" id="UP000000267"/>
    </source>
</evidence>
<dbReference type="KEGG" id="vpo:Kpol_1065p24"/>
<dbReference type="PANTHER" id="PTHR28038">
    <property type="entry name" value="ADL329WP"/>
    <property type="match status" value="1"/>
</dbReference>
<evidence type="ECO:0000313" key="6">
    <source>
        <dbReference type="EMBL" id="EDO17009.1"/>
    </source>
</evidence>
<comment type="subcellular location">
    <subcellularLocation>
        <location evidence="1">Membrane</location>
    </subcellularLocation>
</comment>
<keyword evidence="7" id="KW-1185">Reference proteome</keyword>
<protein>
    <submittedName>
        <fullName evidence="6">Uncharacterized protein</fullName>
    </submittedName>
</protein>
<dbReference type="GO" id="GO:0044183">
    <property type="term" value="F:protein folding chaperone"/>
    <property type="evidence" value="ECO:0007669"/>
    <property type="project" value="InterPro"/>
</dbReference>
<dbReference type="InParanoid" id="A7TL46"/>
<keyword evidence="2" id="KW-0812">Transmembrane</keyword>
<accession>A7TL46</accession>
<name>A7TL46_VANPO</name>
<dbReference type="eggNOG" id="ENOG502S6JB">
    <property type="taxonomic scope" value="Eukaryota"/>
</dbReference>
<proteinExistence type="predicted"/>
<dbReference type="PhylomeDB" id="A7TL46"/>
<keyword evidence="4" id="KW-0472">Membrane</keyword>
<dbReference type="RefSeq" id="XP_001644867.1">
    <property type="nucleotide sequence ID" value="XM_001644817.1"/>
</dbReference>
<dbReference type="FunCoup" id="A7TL46">
    <property type="interactions" value="33"/>
</dbReference>
<organism evidence="7">
    <name type="scientific">Vanderwaltozyma polyspora (strain ATCC 22028 / DSM 70294 / BCRC 21397 / CBS 2163 / NBRC 10782 / NRRL Y-8283 / UCD 57-17)</name>
    <name type="common">Kluyveromyces polysporus</name>
    <dbReference type="NCBI Taxonomy" id="436907"/>
    <lineage>
        <taxon>Eukaryota</taxon>
        <taxon>Fungi</taxon>
        <taxon>Dikarya</taxon>
        <taxon>Ascomycota</taxon>
        <taxon>Saccharomycotina</taxon>
        <taxon>Saccharomycetes</taxon>
        <taxon>Saccharomycetales</taxon>
        <taxon>Saccharomycetaceae</taxon>
        <taxon>Vanderwaltozyma</taxon>
    </lineage>
</organism>
<dbReference type="EMBL" id="DS480412">
    <property type="protein sequence ID" value="EDO17009.1"/>
    <property type="molecule type" value="Genomic_DNA"/>
</dbReference>
<dbReference type="OrthoDB" id="284718at2759"/>
<sequence>MGLNNVTRPDLAVRYNHAPLPRDSSVATAGFAGVINQSMPMAAMFLRNKFVAWFALIQSFHYYLNIDSDDIAKMKKADSNGMDQPPSIRVLLSLVSLIVSYLELIYPQPAPPLPTDNASKSEETNTATE</sequence>
<dbReference type="Proteomes" id="UP000000267">
    <property type="component" value="Unassembled WGS sequence"/>
</dbReference>
<dbReference type="GO" id="GO:0045048">
    <property type="term" value="P:protein insertion into ER membrane"/>
    <property type="evidence" value="ECO:0007669"/>
    <property type="project" value="InterPro"/>
</dbReference>
<dbReference type="OMA" id="RNKFIGW"/>
<dbReference type="GeneID" id="5545181"/>
<dbReference type="AlphaFoldDB" id="A7TL46"/>
<dbReference type="Pfam" id="PF03669">
    <property type="entry name" value="ASTER"/>
    <property type="match status" value="1"/>
</dbReference>
<dbReference type="HOGENOM" id="CLU_129456_1_0_1"/>
<reference evidence="6 7" key="1">
    <citation type="journal article" date="2007" name="Proc. Natl. Acad. Sci. U.S.A.">
        <title>Independent sorting-out of thousands of duplicated gene pairs in two yeast species descended from a whole-genome duplication.</title>
        <authorList>
            <person name="Scannell D.R."/>
            <person name="Frank A.C."/>
            <person name="Conant G.C."/>
            <person name="Byrne K.P."/>
            <person name="Woolfit M."/>
            <person name="Wolfe K.H."/>
        </authorList>
    </citation>
    <scope>NUCLEOTIDE SEQUENCE [LARGE SCALE GENOMIC DNA]</scope>
    <source>
        <strain evidence="7">ATCC 22028 / DSM 70294 / BCRC 21397 / CBS 2163 / NBRC 10782 / NRRL Y-8283 / UCD 57-17</strain>
    </source>
</reference>